<accession>A0AAN6YZ15</accession>
<gene>
    <name evidence="1" type="ORF">N657DRAFT_606891</name>
</gene>
<name>A0AAN6YZ15_9PEZI</name>
<dbReference type="Proteomes" id="UP001302602">
    <property type="component" value="Unassembled WGS sequence"/>
</dbReference>
<keyword evidence="2" id="KW-1185">Reference proteome</keyword>
<dbReference type="GeneID" id="87827002"/>
<comment type="caution">
    <text evidence="1">The sequence shown here is derived from an EMBL/GenBank/DDBJ whole genome shotgun (WGS) entry which is preliminary data.</text>
</comment>
<dbReference type="EMBL" id="MU853297">
    <property type="protein sequence ID" value="KAK4117984.1"/>
    <property type="molecule type" value="Genomic_DNA"/>
</dbReference>
<evidence type="ECO:0000313" key="2">
    <source>
        <dbReference type="Proteomes" id="UP001302602"/>
    </source>
</evidence>
<protein>
    <submittedName>
        <fullName evidence="1">Uncharacterized protein</fullName>
    </submittedName>
</protein>
<evidence type="ECO:0000313" key="1">
    <source>
        <dbReference type="EMBL" id="KAK4117984.1"/>
    </source>
</evidence>
<reference evidence="1" key="1">
    <citation type="journal article" date="2023" name="Mol. Phylogenet. Evol.">
        <title>Genome-scale phylogeny and comparative genomics of the fungal order Sordariales.</title>
        <authorList>
            <person name="Hensen N."/>
            <person name="Bonometti L."/>
            <person name="Westerberg I."/>
            <person name="Brannstrom I.O."/>
            <person name="Guillou S."/>
            <person name="Cros-Aarteil S."/>
            <person name="Calhoun S."/>
            <person name="Haridas S."/>
            <person name="Kuo A."/>
            <person name="Mondo S."/>
            <person name="Pangilinan J."/>
            <person name="Riley R."/>
            <person name="LaButti K."/>
            <person name="Andreopoulos B."/>
            <person name="Lipzen A."/>
            <person name="Chen C."/>
            <person name="Yan M."/>
            <person name="Daum C."/>
            <person name="Ng V."/>
            <person name="Clum A."/>
            <person name="Steindorff A."/>
            <person name="Ohm R.A."/>
            <person name="Martin F."/>
            <person name="Silar P."/>
            <person name="Natvig D.O."/>
            <person name="Lalanne C."/>
            <person name="Gautier V."/>
            <person name="Ament-Velasquez S.L."/>
            <person name="Kruys A."/>
            <person name="Hutchinson M.I."/>
            <person name="Powell A.J."/>
            <person name="Barry K."/>
            <person name="Miller A.N."/>
            <person name="Grigoriev I.V."/>
            <person name="Debuchy R."/>
            <person name="Gladieux P."/>
            <person name="Hiltunen Thoren M."/>
            <person name="Johannesson H."/>
        </authorList>
    </citation>
    <scope>NUCLEOTIDE SEQUENCE</scope>
    <source>
        <strain evidence="1">CBS 731.68</strain>
    </source>
</reference>
<sequence>MTDEVGNITMTSAPNGVEVTGGLVYSQYYNLIKAPFDAQKVYALQPPVYENLAIDPVYLRQLRRAGRATVADQAALKKAYVLSKQRASLNLRECHNRSFGTREEHRISLPLLRQVLADWDSVVLPTREHVSLPWFSVPTDDVLHFLRGQINRHCLLFEYILGRAGPMFSLAETVPMVIALRGLRYCYDSNPLFKEPVLFGDEWTQVEWVPHERTGLGMYRSMQRHGFGWWRAGLFQWESWRFRGPITRRLLVGNLLLHAEYRRR</sequence>
<feature type="non-terminal residue" evidence="1">
    <location>
        <position position="264"/>
    </location>
</feature>
<organism evidence="1 2">
    <name type="scientific">Parathielavia appendiculata</name>
    <dbReference type="NCBI Taxonomy" id="2587402"/>
    <lineage>
        <taxon>Eukaryota</taxon>
        <taxon>Fungi</taxon>
        <taxon>Dikarya</taxon>
        <taxon>Ascomycota</taxon>
        <taxon>Pezizomycotina</taxon>
        <taxon>Sordariomycetes</taxon>
        <taxon>Sordariomycetidae</taxon>
        <taxon>Sordariales</taxon>
        <taxon>Chaetomiaceae</taxon>
        <taxon>Parathielavia</taxon>
    </lineage>
</organism>
<reference evidence="1" key="2">
    <citation type="submission" date="2023-05" db="EMBL/GenBank/DDBJ databases">
        <authorList>
            <consortium name="Lawrence Berkeley National Laboratory"/>
            <person name="Steindorff A."/>
            <person name="Hensen N."/>
            <person name="Bonometti L."/>
            <person name="Westerberg I."/>
            <person name="Brannstrom I.O."/>
            <person name="Guillou S."/>
            <person name="Cros-Aarteil S."/>
            <person name="Calhoun S."/>
            <person name="Haridas S."/>
            <person name="Kuo A."/>
            <person name="Mondo S."/>
            <person name="Pangilinan J."/>
            <person name="Riley R."/>
            <person name="Labutti K."/>
            <person name="Andreopoulos B."/>
            <person name="Lipzen A."/>
            <person name="Chen C."/>
            <person name="Yanf M."/>
            <person name="Daum C."/>
            <person name="Ng V."/>
            <person name="Clum A."/>
            <person name="Ohm R."/>
            <person name="Martin F."/>
            <person name="Silar P."/>
            <person name="Natvig D."/>
            <person name="Lalanne C."/>
            <person name="Gautier V."/>
            <person name="Ament-Velasquez S.L."/>
            <person name="Kruys A."/>
            <person name="Hutchinson M.I."/>
            <person name="Powell A.J."/>
            <person name="Barry K."/>
            <person name="Miller A.N."/>
            <person name="Grigoriev I.V."/>
            <person name="Debuchy R."/>
            <person name="Gladieux P."/>
            <person name="Thoren M.H."/>
            <person name="Johannesson H."/>
        </authorList>
    </citation>
    <scope>NUCLEOTIDE SEQUENCE</scope>
    <source>
        <strain evidence="1">CBS 731.68</strain>
    </source>
</reference>
<dbReference type="RefSeq" id="XP_062641757.1">
    <property type="nucleotide sequence ID" value="XM_062790232.1"/>
</dbReference>
<proteinExistence type="predicted"/>
<dbReference type="AlphaFoldDB" id="A0AAN6YZ15"/>